<dbReference type="SUPFAM" id="SSF52075">
    <property type="entry name" value="Outer arm dynein light chain 1"/>
    <property type="match status" value="1"/>
</dbReference>
<feature type="chain" id="PRO_5026726862" evidence="6">
    <location>
        <begin position="30"/>
        <end position="947"/>
    </location>
</feature>
<keyword evidence="5" id="KW-0812">Transmembrane</keyword>
<protein>
    <submittedName>
        <fullName evidence="8">Sortase B protein-sorting domain-containing protein</fullName>
    </submittedName>
</protein>
<dbReference type="InterPro" id="IPR052574">
    <property type="entry name" value="CDIRP"/>
</dbReference>
<keyword evidence="9" id="KW-1185">Reference proteome</keyword>
<dbReference type="Pfam" id="PF09479">
    <property type="entry name" value="Flg_new"/>
    <property type="match status" value="4"/>
</dbReference>
<dbReference type="InterPro" id="IPR017502">
    <property type="entry name" value="Sortase_SrtB_target"/>
</dbReference>
<dbReference type="Proteomes" id="UP000481852">
    <property type="component" value="Unassembled WGS sequence"/>
</dbReference>
<comment type="subcellular location">
    <subcellularLocation>
        <location evidence="1">Cell envelope</location>
    </subcellularLocation>
</comment>
<accession>A0A6L5X349</accession>
<feature type="domain" description="EF-hand" evidence="7">
    <location>
        <begin position="287"/>
        <end position="322"/>
    </location>
</feature>
<comment type="caution">
    <text evidence="8">The sequence shown here is derived from an EMBL/GenBank/DDBJ whole genome shotgun (WGS) entry which is preliminary data.</text>
</comment>
<dbReference type="NCBIfam" id="TIGR02543">
    <property type="entry name" value="List_Bact_rpt"/>
    <property type="match status" value="3"/>
</dbReference>
<evidence type="ECO:0000256" key="5">
    <source>
        <dbReference type="SAM" id="Phobius"/>
    </source>
</evidence>
<organism evidence="8 9">
    <name type="scientific">Porcincola intestinalis</name>
    <dbReference type="NCBI Taxonomy" id="2606632"/>
    <lineage>
        <taxon>Bacteria</taxon>
        <taxon>Bacillati</taxon>
        <taxon>Bacillota</taxon>
        <taxon>Clostridia</taxon>
        <taxon>Lachnospirales</taxon>
        <taxon>Lachnospiraceae</taxon>
        <taxon>Porcincola</taxon>
    </lineage>
</organism>
<dbReference type="EMBL" id="VULZ01000002">
    <property type="protein sequence ID" value="MSS14055.1"/>
    <property type="molecule type" value="Genomic_DNA"/>
</dbReference>
<evidence type="ECO:0000256" key="2">
    <source>
        <dbReference type="ARBA" id="ARBA00022614"/>
    </source>
</evidence>
<dbReference type="InterPro" id="IPR002048">
    <property type="entry name" value="EF_hand_dom"/>
</dbReference>
<gene>
    <name evidence="8" type="ORF">FYJ35_03200</name>
</gene>
<keyword evidence="3" id="KW-0677">Repeat</keyword>
<dbReference type="InterPro" id="IPR032675">
    <property type="entry name" value="LRR_dom_sf"/>
</dbReference>
<dbReference type="GO" id="GO:0035591">
    <property type="term" value="F:signaling adaptor activity"/>
    <property type="evidence" value="ECO:0007669"/>
    <property type="project" value="TreeGrafter"/>
</dbReference>
<dbReference type="AlphaFoldDB" id="A0A6L5X349"/>
<keyword evidence="2" id="KW-0433">Leucine-rich repeat</keyword>
<proteinExistence type="predicted"/>
<dbReference type="PANTHER" id="PTHR47566">
    <property type="match status" value="1"/>
</dbReference>
<evidence type="ECO:0000313" key="9">
    <source>
        <dbReference type="Proteomes" id="UP000481852"/>
    </source>
</evidence>
<keyword evidence="5" id="KW-1133">Transmembrane helix</keyword>
<keyword evidence="6" id="KW-0732">Signal</keyword>
<name>A0A6L5X349_9FIRM</name>
<reference evidence="8 9" key="1">
    <citation type="submission" date="2019-08" db="EMBL/GenBank/DDBJ databases">
        <title>In-depth cultivation of the pig gut microbiome towards novel bacterial diversity and tailored functional studies.</title>
        <authorList>
            <person name="Wylensek D."/>
            <person name="Hitch T.C.A."/>
            <person name="Clavel T."/>
        </authorList>
    </citation>
    <scope>NUCLEOTIDE SEQUENCE [LARGE SCALE GENOMIC DNA]</scope>
    <source>
        <strain evidence="8 9">Oil+RF-744-WCA-WT-11</strain>
    </source>
</reference>
<dbReference type="InterPro" id="IPR018247">
    <property type="entry name" value="EF_Hand_1_Ca_BS"/>
</dbReference>
<dbReference type="PANTHER" id="PTHR47566:SF1">
    <property type="entry name" value="PROTEIN NUD1"/>
    <property type="match status" value="1"/>
</dbReference>
<dbReference type="SUPFAM" id="SSF47473">
    <property type="entry name" value="EF-hand"/>
    <property type="match status" value="1"/>
</dbReference>
<feature type="compositionally biased region" description="Acidic residues" evidence="4">
    <location>
        <begin position="250"/>
        <end position="263"/>
    </location>
</feature>
<dbReference type="InterPro" id="IPR011992">
    <property type="entry name" value="EF-hand-dom_pair"/>
</dbReference>
<feature type="transmembrane region" description="Helical" evidence="5">
    <location>
        <begin position="917"/>
        <end position="937"/>
    </location>
</feature>
<evidence type="ECO:0000256" key="4">
    <source>
        <dbReference type="SAM" id="MobiDB-lite"/>
    </source>
</evidence>
<evidence type="ECO:0000256" key="6">
    <source>
        <dbReference type="SAM" id="SignalP"/>
    </source>
</evidence>
<feature type="signal peptide" evidence="6">
    <location>
        <begin position="1"/>
        <end position="29"/>
    </location>
</feature>
<feature type="region of interest" description="Disordered" evidence="4">
    <location>
        <begin position="104"/>
        <end position="136"/>
    </location>
</feature>
<feature type="compositionally biased region" description="Low complexity" evidence="4">
    <location>
        <begin position="171"/>
        <end position="180"/>
    </location>
</feature>
<sequence length="947" mass="99285">MKAMKKLTSVLLTLVLLLGMAPLSGMAYAEGNDGTVYTVTFDSAGGSAVKEQKIAEGGMANEPGAPAREGYAFSGWFTEKDTRFNFNTPITENLRLVAKWTENAPAPSNEGAQERTEAQEAVGETPSEPETHGAAVGQTAEDAPAPAVEDNAAADDMAEPEQAAVEQADEATPVPAAEDNAAADDVAEPEQTAVEQADEATPAPAVEENNAADDVAEPEQAAAEQADEVAPAPAVEENAADGITKPETQDTADETPDEPEFPEAIDKAPARGGLRGPGDIAIDAVNFPDANFRAFVAQYDLDSDGYLSAAELAAVTTMNCSGKSIASLQGVEFFTALTELSCAGNNLTALDVSQNTALTVLDCSYNNLTTLDVSAVPALKDAVENGSHDTSNSAYDKYKSALGELRVDKTVTLVPAAPLGVAIDAVNFPDDNFRAFVAQYDLDSDGYLSAAELAAVTTMDCSGKSIASLQGVEFFTALTELLCYDNNLTTLDMSQNTALTALDCSYNNLTTLDVSQNTALTELGCGINNLTTLDVSQNSALTALSCSGNNLTTLDVSQNTALTELGCVGNNLTALDMSQNTALTELLCYDNNLTTLDVSQNTALTELSCYGNNLATLDVSAVPALKDAVENGSHYTSNSAYDKYVSALGELRVDKTVTIMTDAAPAPTYYTVSFDANGHGTAPAAQTVEHGKPAAKPADPTESGWTFGGWYKEAACTNAFDFTTPITADITLYAKWTKAGGGEEPPVPITYTVTFDENGHGTAPSAQTVESGKTATKPAGPTATGWKFGGWYQDATCNIAFDFATPITANITLYAKWTKGDDVVPITKYTITYVLNGGTLDGMTGTVTVSVEDGATITLPKPTKSGYTFDYWEGSRYEAGASYKVTGDHTFTARWKSNTTGIGGNDTSPKTGDNSHIGLWIALMAISLIGLGGVTVYGKGRKRRTSR</sequence>
<feature type="compositionally biased region" description="Low complexity" evidence="4">
    <location>
        <begin position="218"/>
        <end position="237"/>
    </location>
</feature>
<dbReference type="Gene3D" id="2.60.40.4270">
    <property type="entry name" value="Listeria-Bacteroides repeat domain"/>
    <property type="match status" value="4"/>
</dbReference>
<keyword evidence="5" id="KW-0472">Membrane</keyword>
<feature type="region of interest" description="Disordered" evidence="4">
    <location>
        <begin position="153"/>
        <end position="273"/>
    </location>
</feature>
<evidence type="ECO:0000256" key="3">
    <source>
        <dbReference type="ARBA" id="ARBA00022737"/>
    </source>
</evidence>
<evidence type="ECO:0000256" key="1">
    <source>
        <dbReference type="ARBA" id="ARBA00004196"/>
    </source>
</evidence>
<dbReference type="NCBIfam" id="TIGR03063">
    <property type="entry name" value="srtB_target"/>
    <property type="match status" value="1"/>
</dbReference>
<dbReference type="PROSITE" id="PS00018">
    <property type="entry name" value="EF_HAND_1"/>
    <property type="match status" value="2"/>
</dbReference>
<dbReference type="SUPFAM" id="SSF52058">
    <property type="entry name" value="L domain-like"/>
    <property type="match status" value="1"/>
</dbReference>
<evidence type="ECO:0000313" key="8">
    <source>
        <dbReference type="EMBL" id="MSS14055.1"/>
    </source>
</evidence>
<dbReference type="GO" id="GO:0030313">
    <property type="term" value="C:cell envelope"/>
    <property type="evidence" value="ECO:0007669"/>
    <property type="project" value="UniProtKB-SubCell"/>
</dbReference>
<dbReference type="InterPro" id="IPR013378">
    <property type="entry name" value="InlB-like_B-rpt"/>
</dbReference>
<evidence type="ECO:0000259" key="7">
    <source>
        <dbReference type="PROSITE" id="PS50222"/>
    </source>
</evidence>
<dbReference type="Gene3D" id="3.80.10.10">
    <property type="entry name" value="Ribonuclease Inhibitor"/>
    <property type="match status" value="2"/>
</dbReference>
<dbReference type="Pfam" id="PF13202">
    <property type="entry name" value="EF-hand_5"/>
    <property type="match status" value="2"/>
</dbReference>
<feature type="domain" description="EF-hand" evidence="7">
    <location>
        <begin position="428"/>
        <end position="463"/>
    </location>
</feature>
<dbReference type="InterPro" id="IPR042229">
    <property type="entry name" value="Listeria/Bacterioides_rpt_sf"/>
</dbReference>
<dbReference type="PROSITE" id="PS50222">
    <property type="entry name" value="EF_HAND_2"/>
    <property type="match status" value="2"/>
</dbReference>
<dbReference type="GO" id="GO:0005509">
    <property type="term" value="F:calcium ion binding"/>
    <property type="evidence" value="ECO:0007669"/>
    <property type="project" value="InterPro"/>
</dbReference>